<sequence length="817" mass="93189">MSRTRIVKGNITKIIGGNYKRYSKDEIENSGSKVIQIGKEGGVIYGDPEKFIPPPMDVQESEYKLESTYAHDQLMSLAKELGEITFMLFMTQIFGYEIEAEALSRLYRDLSDKKIEAPEIIVSKGLVGRRGGPAGYSNKRKKIIVNEKFVEEAAKDNDKRAELMVALVEEYGHHIDNLLRTELTSTGTPDTDVIDEGAKFAYYLFRFDIFNESQLNFAKAELPNFKGDLIIDFSTLHSKVTEYVKEDRQYDEDPSDDISNYGAGRNRKHNKNAAFAHGDIEFEALANPQSRIYSENDVRKIYYGNWLRDFSQVIVKITVRGTNAAIKAQKNKVIKELTPMQLSHEGWVKLIRILAIKEFTFDPLKEGGKNPADDYATLETKFNAEYGELTKDILGIYRPEEHIDNPYGLKDESDAVDDKGNAISYTYEGTNTPKKLYSGDNHQSWKIDPAKNMSYFFWKDFPGDRPSSVTYMKQQLVLAVSKRGSAQGLRHLGAALHVLEDYFSHTNFVEISLRRLGIDVYPWVSYYKGKQPTQIPVVSGRFLTDDTMASVGPKMGDLLFDPKIKEYKRRIPGQRSLAEKFIIFVLEDLSKAQKSDKAQKSSNYLGIEYATWLSWFNQFLNFQDFLAKEYQKTDKQEWMSRDFFEKLGSKTAETLQKGMGYTGQIMAFFPKLVFNIVLGSFDEIIPEAQSHMNTNYGDCPSHSQLAKDSYSHPLNKISAELAKSAVQDVGTQYKSGMSGAALADYVANKYFVHPSSPNARWSDKHLITWTNSQPKDSIDKLKYATIYEHAEHEAQEISDKSVKKIKEIMEYFQKMTK</sequence>
<evidence type="ECO:0000313" key="2">
    <source>
        <dbReference type="Proteomes" id="UP000036261"/>
    </source>
</evidence>
<dbReference type="RefSeq" id="WP_048506515.1">
    <property type="nucleotide sequence ID" value="NZ_LFND01000003.1"/>
</dbReference>
<dbReference type="Proteomes" id="UP000036261">
    <property type="component" value="Unassembled WGS sequence"/>
</dbReference>
<dbReference type="InterPro" id="IPR010816">
    <property type="entry name" value="Het-C"/>
</dbReference>
<keyword evidence="2" id="KW-1185">Reference proteome</keyword>
<dbReference type="OrthoDB" id="6717961at2"/>
<dbReference type="EMBL" id="LFND01000003">
    <property type="protein sequence ID" value="KMQ64592.1"/>
    <property type="molecule type" value="Genomic_DNA"/>
</dbReference>
<dbReference type="Pfam" id="PF07217">
    <property type="entry name" value="Het-C"/>
    <property type="match status" value="2"/>
</dbReference>
<evidence type="ECO:0008006" key="3">
    <source>
        <dbReference type="Google" id="ProtNLM"/>
    </source>
</evidence>
<evidence type="ECO:0000313" key="1">
    <source>
        <dbReference type="EMBL" id="KMQ64592.1"/>
    </source>
</evidence>
<dbReference type="AlphaFoldDB" id="A0A0J7IEN9"/>
<name>A0A0J7IEN9_9FLAO</name>
<protein>
    <recommendedName>
        <fullName evidence="3">Heterokaryon incompatibility protein Het-C</fullName>
    </recommendedName>
</protein>
<dbReference type="PATRIC" id="fig|558151.6.peg.2124"/>
<reference evidence="1 2" key="1">
    <citation type="journal article" date="2013" name="Int. J. Syst. Evol. Microbiol.">
        <title>Chryseobacterium angstadtii sp. nov., isolated from a newt tank.</title>
        <authorList>
            <person name="Kirk K.E."/>
            <person name="Hoffman J.A."/>
            <person name="Smith K.A."/>
            <person name="Strahan B.L."/>
            <person name="Failor K.C."/>
            <person name="Krebs J.E."/>
            <person name="Gale A.N."/>
            <person name="Do T.D."/>
            <person name="Sontag T.C."/>
            <person name="Batties A.M."/>
            <person name="Mistiszyn K."/>
            <person name="Newman J.D."/>
        </authorList>
    </citation>
    <scope>NUCLEOTIDE SEQUENCE [LARGE SCALE GENOMIC DNA]</scope>
    <source>
        <strain evidence="1 2">KM</strain>
    </source>
</reference>
<accession>A0A0J7IEN9</accession>
<gene>
    <name evidence="1" type="ORF">ACM46_10065</name>
</gene>
<proteinExistence type="predicted"/>
<dbReference type="STRING" id="558151.ACM46_10065"/>
<comment type="caution">
    <text evidence="1">The sequence shown here is derived from an EMBL/GenBank/DDBJ whole genome shotgun (WGS) entry which is preliminary data.</text>
</comment>
<organism evidence="1 2">
    <name type="scientific">Chryseobacterium angstadtii</name>
    <dbReference type="NCBI Taxonomy" id="558151"/>
    <lineage>
        <taxon>Bacteria</taxon>
        <taxon>Pseudomonadati</taxon>
        <taxon>Bacteroidota</taxon>
        <taxon>Flavobacteriia</taxon>
        <taxon>Flavobacteriales</taxon>
        <taxon>Weeksellaceae</taxon>
        <taxon>Chryseobacterium group</taxon>
        <taxon>Chryseobacterium</taxon>
    </lineage>
</organism>